<sequence>MHTIHRNELPPGCNIYHCCSNASLTPRCQAMRQCVNYCQITAPAS</sequence>
<dbReference type="STRING" id="515619.EUBREC_2182"/>
<dbReference type="HOGENOM" id="CLU_3199965_0_0_9"/>
<accession>C4ZCH6</accession>
<gene>
    <name evidence="1" type="ordered locus">EUBREC_2182</name>
</gene>
<reference evidence="1 2" key="1">
    <citation type="journal article" date="2009" name="Proc. Natl. Acad. Sci. U.S.A.">
        <title>Characterizing a model human gut microbiota composed of members of its two dominant bacterial phyla.</title>
        <authorList>
            <person name="Mahowald M.A."/>
            <person name="Rey F.E."/>
            <person name="Seedorf H."/>
            <person name="Turnbaugh P.J."/>
            <person name="Fulton R.S."/>
            <person name="Wollam A."/>
            <person name="Shah N."/>
            <person name="Wang C."/>
            <person name="Magrini V."/>
            <person name="Wilson R.K."/>
            <person name="Cantarel B.L."/>
            <person name="Coutinho P.M."/>
            <person name="Henrissat B."/>
            <person name="Crock L.W."/>
            <person name="Russell A."/>
            <person name="Verberkmoes N.C."/>
            <person name="Hettich R.L."/>
            <person name="Gordon J.I."/>
        </authorList>
    </citation>
    <scope>NUCLEOTIDE SEQUENCE [LARGE SCALE GENOMIC DNA]</scope>
    <source>
        <strain evidence="2">ATCC 33656 / DSM 3377 / JCM 17463 / KCTC 5835 / LMG 30912 / VPI 0990</strain>
    </source>
</reference>
<name>C4ZCH6_AGARV</name>
<protein>
    <submittedName>
        <fullName evidence="1">Uncharacterized protein</fullName>
    </submittedName>
</protein>
<evidence type="ECO:0000313" key="1">
    <source>
        <dbReference type="EMBL" id="ACR75922.1"/>
    </source>
</evidence>
<dbReference type="Proteomes" id="UP000001477">
    <property type="component" value="Chromosome"/>
</dbReference>
<dbReference type="PaxDb" id="515619-EUBREC_2182"/>
<proteinExistence type="predicted"/>
<dbReference type="AlphaFoldDB" id="C4ZCH6"/>
<organism evidence="1 2">
    <name type="scientific">Agathobacter rectalis (strain ATCC 33656 / DSM 3377 / JCM 17463 / KCTC 5835 / VPI 0990)</name>
    <name type="common">Eubacterium rectale</name>
    <dbReference type="NCBI Taxonomy" id="515619"/>
    <lineage>
        <taxon>Bacteria</taxon>
        <taxon>Bacillati</taxon>
        <taxon>Bacillota</taxon>
        <taxon>Clostridia</taxon>
        <taxon>Lachnospirales</taxon>
        <taxon>Lachnospiraceae</taxon>
        <taxon>Agathobacter</taxon>
    </lineage>
</organism>
<dbReference type="KEGG" id="ere:EUBREC_2182"/>
<dbReference type="EMBL" id="CP001107">
    <property type="protein sequence ID" value="ACR75922.1"/>
    <property type="molecule type" value="Genomic_DNA"/>
</dbReference>
<evidence type="ECO:0000313" key="2">
    <source>
        <dbReference type="Proteomes" id="UP000001477"/>
    </source>
</evidence>